<dbReference type="SUPFAM" id="SSF54695">
    <property type="entry name" value="POZ domain"/>
    <property type="match status" value="1"/>
</dbReference>
<dbReference type="Proteomes" id="UP000019487">
    <property type="component" value="Unassembled WGS sequence"/>
</dbReference>
<dbReference type="EMBL" id="AYSA01000591">
    <property type="protein sequence ID" value="ESZ90640.1"/>
    <property type="molecule type" value="Genomic_DNA"/>
</dbReference>
<dbReference type="PROSITE" id="PS50097">
    <property type="entry name" value="BTB"/>
    <property type="match status" value="1"/>
</dbReference>
<protein>
    <recommendedName>
        <fullName evidence="1">BTB domain-containing protein</fullName>
    </recommendedName>
</protein>
<evidence type="ECO:0000313" key="3">
    <source>
        <dbReference type="Proteomes" id="UP000019487"/>
    </source>
</evidence>
<proteinExistence type="predicted"/>
<comment type="caution">
    <text evidence="2">The sequence shown here is derived from an EMBL/GenBank/DDBJ whole genome shotgun (WGS) entry which is preliminary data.</text>
</comment>
<reference evidence="2 3" key="1">
    <citation type="journal article" date="2014" name="Genome Announc.">
        <title>Draft genome sequence of Sclerotinia borealis, a psychrophilic plant pathogenic fungus.</title>
        <authorList>
            <person name="Mardanov A.V."/>
            <person name="Beletsky A.V."/>
            <person name="Kadnikov V.V."/>
            <person name="Ignatov A.N."/>
            <person name="Ravin N.V."/>
        </authorList>
    </citation>
    <scope>NUCLEOTIDE SEQUENCE [LARGE SCALE GENOMIC DNA]</scope>
    <source>
        <strain evidence="3">F-4157</strain>
    </source>
</reference>
<organism evidence="2 3">
    <name type="scientific">Sclerotinia borealis (strain F-4128)</name>
    <dbReference type="NCBI Taxonomy" id="1432307"/>
    <lineage>
        <taxon>Eukaryota</taxon>
        <taxon>Fungi</taxon>
        <taxon>Dikarya</taxon>
        <taxon>Ascomycota</taxon>
        <taxon>Pezizomycotina</taxon>
        <taxon>Leotiomycetes</taxon>
        <taxon>Helotiales</taxon>
        <taxon>Sclerotiniaceae</taxon>
        <taxon>Sclerotinia</taxon>
    </lineage>
</organism>
<dbReference type="HOGENOM" id="CLU_1971800_0_0_1"/>
<sequence>MDTLITKFRRGGPFLDFTRDDESIIIKVGIEPNNAEFKVSKLRLDYYSPYFRGYLASKMKEDLSRVVELQEVCPKIFGHIVQYMNTESILIPGPPQTPELQALALQDPPTLKTILETPERRRSSVKS</sequence>
<evidence type="ECO:0000313" key="2">
    <source>
        <dbReference type="EMBL" id="ESZ90640.1"/>
    </source>
</evidence>
<dbReference type="AlphaFoldDB" id="W9C7S4"/>
<dbReference type="InterPro" id="IPR011333">
    <property type="entry name" value="SKP1/BTB/POZ_sf"/>
</dbReference>
<gene>
    <name evidence="2" type="ORF">SBOR_8974</name>
</gene>
<dbReference type="InterPro" id="IPR000210">
    <property type="entry name" value="BTB/POZ_dom"/>
</dbReference>
<dbReference type="Pfam" id="PF00651">
    <property type="entry name" value="BTB"/>
    <property type="match status" value="1"/>
</dbReference>
<keyword evidence="3" id="KW-1185">Reference proteome</keyword>
<dbReference type="Gene3D" id="3.30.710.10">
    <property type="entry name" value="Potassium Channel Kv1.1, Chain A"/>
    <property type="match status" value="1"/>
</dbReference>
<name>W9C7S4_SCLBF</name>
<accession>W9C7S4</accession>
<dbReference type="CDD" id="cd18186">
    <property type="entry name" value="BTB_POZ_ZBTB_KLHL-like"/>
    <property type="match status" value="1"/>
</dbReference>
<evidence type="ECO:0000259" key="1">
    <source>
        <dbReference type="PROSITE" id="PS50097"/>
    </source>
</evidence>
<feature type="domain" description="BTB" evidence="1">
    <location>
        <begin position="22"/>
        <end position="93"/>
    </location>
</feature>
<dbReference type="OrthoDB" id="3489855at2759"/>